<comment type="catalytic activity">
    <reaction evidence="13">
        <text>ATP + H2O + 4 H(+)(in) = ADP + phosphate + 5 H(+)(out)</text>
        <dbReference type="Rhea" id="RHEA:57720"/>
        <dbReference type="ChEBI" id="CHEBI:15377"/>
        <dbReference type="ChEBI" id="CHEBI:15378"/>
        <dbReference type="ChEBI" id="CHEBI:30616"/>
        <dbReference type="ChEBI" id="CHEBI:43474"/>
        <dbReference type="ChEBI" id="CHEBI:456216"/>
        <dbReference type="EC" id="7.1.2.2"/>
    </reaction>
</comment>
<evidence type="ECO:0000256" key="11">
    <source>
        <dbReference type="ARBA" id="ARBA00031719"/>
    </source>
</evidence>
<keyword evidence="9 13" id="KW-0406">Ion transport</keyword>
<dbReference type="Pfam" id="PF00006">
    <property type="entry name" value="ATP-synt_ab"/>
    <property type="match status" value="1"/>
</dbReference>
<dbReference type="InterPro" id="IPR027417">
    <property type="entry name" value="P-loop_NTPase"/>
</dbReference>
<dbReference type="Pfam" id="PF22919">
    <property type="entry name" value="ATP-synt_VA_C"/>
    <property type="match status" value="1"/>
</dbReference>
<evidence type="ECO:0000256" key="8">
    <source>
        <dbReference type="ARBA" id="ARBA00022967"/>
    </source>
</evidence>
<evidence type="ECO:0000259" key="14">
    <source>
        <dbReference type="Pfam" id="PF00006"/>
    </source>
</evidence>
<dbReference type="FunFam" id="2.40.30.20:FF:000002">
    <property type="entry name" value="V-type proton ATPase catalytic subunit A"/>
    <property type="match status" value="1"/>
</dbReference>
<evidence type="ECO:0000256" key="13">
    <source>
        <dbReference type="HAMAP-Rule" id="MF_00309"/>
    </source>
</evidence>
<keyword evidence="18" id="KW-0378">Hydrolase</keyword>
<evidence type="ECO:0000256" key="12">
    <source>
        <dbReference type="ARBA" id="ARBA00054855"/>
    </source>
</evidence>
<dbReference type="InterPro" id="IPR023366">
    <property type="entry name" value="ATP_synth_asu-like_sf"/>
</dbReference>
<dbReference type="NCBIfam" id="NF003220">
    <property type="entry name" value="PRK04192.1"/>
    <property type="match status" value="1"/>
</dbReference>
<evidence type="ECO:0000256" key="9">
    <source>
        <dbReference type="ARBA" id="ARBA00023065"/>
    </source>
</evidence>
<dbReference type="GO" id="GO:0005524">
    <property type="term" value="F:ATP binding"/>
    <property type="evidence" value="ECO:0007669"/>
    <property type="project" value="UniProtKB-UniRule"/>
</dbReference>
<keyword evidence="5 13" id="KW-0547">Nucleotide-binding</keyword>
<dbReference type="FunFam" id="3.40.50.300:FF:000675">
    <property type="entry name" value="V-type ATP synthase alpha chain"/>
    <property type="match status" value="1"/>
</dbReference>
<feature type="domain" description="ATP synthase A/B type C-terminal" evidence="17">
    <location>
        <begin position="448"/>
        <end position="535"/>
    </location>
</feature>
<dbReference type="InterPro" id="IPR036121">
    <property type="entry name" value="ATPase_F1/V1/A1_a/bsu_N_sf"/>
</dbReference>
<dbReference type="CDD" id="cd18119">
    <property type="entry name" value="ATP-synt_V_A-type_alpha_N"/>
    <property type="match status" value="1"/>
</dbReference>
<comment type="caution">
    <text evidence="18">The sequence shown here is derived from an EMBL/GenBank/DDBJ whole genome shotgun (WGS) entry which is preliminary data.</text>
</comment>
<dbReference type="EC" id="7.1.2.2" evidence="2 13"/>
<dbReference type="FunFam" id="2.40.50.100:FF:000008">
    <property type="entry name" value="V-type proton ATPase catalytic subunit A"/>
    <property type="match status" value="1"/>
</dbReference>
<feature type="binding site" evidence="13">
    <location>
        <begin position="233"/>
        <end position="240"/>
    </location>
    <ligand>
        <name>ATP</name>
        <dbReference type="ChEBI" id="CHEBI:30616"/>
    </ligand>
</feature>
<dbReference type="Proteomes" id="UP000254098">
    <property type="component" value="Unassembled WGS sequence"/>
</dbReference>
<dbReference type="InterPro" id="IPR022878">
    <property type="entry name" value="V-ATPase_asu"/>
</dbReference>
<evidence type="ECO:0000256" key="7">
    <source>
        <dbReference type="ARBA" id="ARBA00022840"/>
    </source>
</evidence>
<dbReference type="CDD" id="cd18111">
    <property type="entry name" value="ATP-synt_V_A-type_alpha_C"/>
    <property type="match status" value="1"/>
</dbReference>
<evidence type="ECO:0000256" key="4">
    <source>
        <dbReference type="ARBA" id="ARBA00022448"/>
    </source>
</evidence>
<evidence type="ECO:0000256" key="6">
    <source>
        <dbReference type="ARBA" id="ARBA00022781"/>
    </source>
</evidence>
<keyword evidence="8 13" id="KW-1278">Translocase</keyword>
<dbReference type="InterPro" id="IPR024034">
    <property type="entry name" value="ATPase_F1/V1_b/a_C"/>
</dbReference>
<accession>A0ABD7NBP2</accession>
<dbReference type="SUPFAM" id="SSF50615">
    <property type="entry name" value="N-terminal domain of alpha and beta subunits of F1 ATP synthase"/>
    <property type="match status" value="1"/>
</dbReference>
<dbReference type="Pfam" id="PF16886">
    <property type="entry name" value="ATP-synt_ab_Xtn"/>
    <property type="match status" value="1"/>
</dbReference>
<dbReference type="GO" id="GO:0016787">
    <property type="term" value="F:hydrolase activity"/>
    <property type="evidence" value="ECO:0007669"/>
    <property type="project" value="UniProtKB-KW"/>
</dbReference>
<organism evidence="18 19">
    <name type="scientific">Streptococcus viridans</name>
    <dbReference type="NCBI Taxonomy" id="78535"/>
    <lineage>
        <taxon>Bacteria</taxon>
        <taxon>Bacillati</taxon>
        <taxon>Bacillota</taxon>
        <taxon>Bacilli</taxon>
        <taxon>Lactobacillales</taxon>
        <taxon>Streptococcaceae</taxon>
        <taxon>Streptococcus</taxon>
    </lineage>
</organism>
<dbReference type="EMBL" id="UHHS01000001">
    <property type="protein sequence ID" value="SUO77283.1"/>
    <property type="molecule type" value="Genomic_DNA"/>
</dbReference>
<name>A0ABD7NBP2_9STRE</name>
<evidence type="ECO:0000256" key="5">
    <source>
        <dbReference type="ARBA" id="ARBA00022741"/>
    </source>
</evidence>
<keyword evidence="19" id="KW-1185">Reference proteome</keyword>
<evidence type="ECO:0000313" key="18">
    <source>
        <dbReference type="EMBL" id="SUO77283.1"/>
    </source>
</evidence>
<feature type="domain" description="ATPase F1/V1/A1 complex alpha/beta subunit N-terminal" evidence="15">
    <location>
        <begin position="6"/>
        <end position="68"/>
    </location>
</feature>
<keyword evidence="4 13" id="KW-0813">Transport</keyword>
<keyword evidence="7 13" id="KW-0067">ATP-binding</keyword>
<dbReference type="GO" id="GO:0046933">
    <property type="term" value="F:proton-transporting ATP synthase activity, rotational mechanism"/>
    <property type="evidence" value="ECO:0007669"/>
    <property type="project" value="UniProtKB-UniRule"/>
</dbReference>
<keyword evidence="6 13" id="KW-0375">Hydrogen ion transport</keyword>
<dbReference type="PANTHER" id="PTHR43607:SF1">
    <property type="entry name" value="H(+)-TRANSPORTING TWO-SECTOR ATPASE"/>
    <property type="match status" value="1"/>
</dbReference>
<dbReference type="HAMAP" id="MF_00309">
    <property type="entry name" value="ATP_synth_A_arch"/>
    <property type="match status" value="1"/>
</dbReference>
<dbReference type="Pfam" id="PF02874">
    <property type="entry name" value="ATP-synt_ab_N"/>
    <property type="match status" value="1"/>
</dbReference>
<sequence>MSQGKIIKVSGPLVVASGMQEANIQDICRVGNLGLIGEIIEMRRDEASIQVYEETSGLGPGEPVETTGSPLSVELGPGLISQMFDGIQRPLARFQTVTQSDFLVRGVQLPHLNRETKWDFVPYLEIGAEVTAGDILGTVQETELVVHRILVPIGVSGRVTKIEAGSYTVDQPIYEIEQADGSVFVGSLMQKWPVRRGRPFAQKLIPEEPLVTGQRVIDTFFPVTKGSAAAVPGPFGAGKTVVQHQVAKFANVDIVIYVGCGERGNEMTDVLNEFPELIDPTTGQSIMQRTVLIANTSNMPVAAREASIYTGITIAEYFRDMGYSVAIMADSTSRWAEALREMSGRLEEMPGDEGYPAYLGSRIAEYYERAGRVKTLGSDEREGSITAIGAVSPPGGDISEPVTQNTLRIVKVFWGLDAQLAQRRHFPAINWLSSYSLYLDEVGQYIDQHEQLAWSEKVTKAMNVLQKESELQEIVRLVGLDSLSERDRLTMNTAKMIREDYLQQNAFDEVDTYTSFKKQVALLTNILTFDEEANRALNLGAYFTEIMNGTVELRDRIARSKFIPEEQLDAIRNLDAAIRENLHDILAQGGADNERD</sequence>
<dbReference type="InterPro" id="IPR000194">
    <property type="entry name" value="ATPase_F1/V1/A1_a/bsu_nucl-bd"/>
</dbReference>
<dbReference type="AlphaFoldDB" id="A0ABD7NBP2"/>
<evidence type="ECO:0000259" key="17">
    <source>
        <dbReference type="Pfam" id="PF22919"/>
    </source>
</evidence>
<evidence type="ECO:0000256" key="2">
    <source>
        <dbReference type="ARBA" id="ARBA00012473"/>
    </source>
</evidence>
<evidence type="ECO:0000259" key="16">
    <source>
        <dbReference type="Pfam" id="PF16886"/>
    </source>
</evidence>
<evidence type="ECO:0000259" key="15">
    <source>
        <dbReference type="Pfam" id="PF02874"/>
    </source>
</evidence>
<comment type="similarity">
    <text evidence="1 13">Belongs to the ATPase alpha/beta chains family.</text>
</comment>
<gene>
    <name evidence="18" type="primary">ntpA_1</name>
    <name evidence="13" type="synonym">atpA</name>
    <name evidence="18" type="ORF">NCTC1080_00113</name>
</gene>
<dbReference type="InterPro" id="IPR004100">
    <property type="entry name" value="ATPase_F1/V1/A1_a/bsu_N"/>
</dbReference>
<dbReference type="Gene3D" id="2.40.50.100">
    <property type="match status" value="1"/>
</dbReference>
<keyword evidence="10 13" id="KW-0066">ATP synthesis</keyword>
<dbReference type="SUPFAM" id="SSF47917">
    <property type="entry name" value="C-terminal domain of alpha and beta subunits of F1 ATP synthase"/>
    <property type="match status" value="1"/>
</dbReference>
<feature type="domain" description="ATPsynthase alpha/beta subunit barrel-sandwich" evidence="16">
    <location>
        <begin position="110"/>
        <end position="195"/>
    </location>
</feature>
<dbReference type="GO" id="GO:0042777">
    <property type="term" value="P:proton motive force-driven plasma membrane ATP synthesis"/>
    <property type="evidence" value="ECO:0007669"/>
    <property type="project" value="UniProtKB-UniRule"/>
</dbReference>
<proteinExistence type="inferred from homology"/>
<dbReference type="InterPro" id="IPR055190">
    <property type="entry name" value="ATP-synt_VA_C"/>
</dbReference>
<evidence type="ECO:0000256" key="1">
    <source>
        <dbReference type="ARBA" id="ARBA00008936"/>
    </source>
</evidence>
<feature type="domain" description="ATPase F1/V1/A1 complex alpha/beta subunit nucleotide-binding" evidence="14">
    <location>
        <begin position="213"/>
        <end position="436"/>
    </location>
</feature>
<protein>
    <recommendedName>
        <fullName evidence="3 13">V-type ATP synthase alpha chain</fullName>
        <ecNumber evidence="2 13">7.1.2.2</ecNumber>
    </recommendedName>
    <alternativeName>
        <fullName evidence="11 13">V-ATPase subunit A</fullName>
    </alternativeName>
</protein>
<dbReference type="PANTHER" id="PTHR43607">
    <property type="entry name" value="V-TYPE PROTON ATPASE CATALYTIC SUBUNIT A"/>
    <property type="match status" value="1"/>
</dbReference>
<dbReference type="RefSeq" id="WP_003028573.1">
    <property type="nucleotide sequence ID" value="NZ_UHHS01000001.1"/>
</dbReference>
<dbReference type="Gene3D" id="3.40.50.300">
    <property type="entry name" value="P-loop containing nucleotide triphosphate hydrolases"/>
    <property type="match status" value="1"/>
</dbReference>
<dbReference type="SUPFAM" id="SSF52540">
    <property type="entry name" value="P-loop containing nucleoside triphosphate hydrolases"/>
    <property type="match status" value="1"/>
</dbReference>
<dbReference type="GO" id="GO:0045259">
    <property type="term" value="C:proton-transporting ATP synthase complex"/>
    <property type="evidence" value="ECO:0007669"/>
    <property type="project" value="UniProtKB-ARBA"/>
</dbReference>
<comment type="function">
    <text evidence="12 13">Produces ATP from ADP in the presence of a proton gradient across the membrane. The V-type alpha chain is a catalytic subunit.</text>
</comment>
<evidence type="ECO:0000256" key="3">
    <source>
        <dbReference type="ARBA" id="ARBA00018003"/>
    </source>
</evidence>
<dbReference type="Gene3D" id="1.10.1140.10">
    <property type="entry name" value="Bovine Mitochondrial F1-atpase, Atp Synthase Beta Chain, Chain D, domain 3"/>
    <property type="match status" value="1"/>
</dbReference>
<dbReference type="InterPro" id="IPR031686">
    <property type="entry name" value="ATP-synth_a_Xtn"/>
</dbReference>
<dbReference type="CDD" id="cd01134">
    <property type="entry name" value="V_A-ATPase_A"/>
    <property type="match status" value="1"/>
</dbReference>
<evidence type="ECO:0000256" key="10">
    <source>
        <dbReference type="ARBA" id="ARBA00023310"/>
    </source>
</evidence>
<dbReference type="Gene3D" id="2.40.30.20">
    <property type="match status" value="1"/>
</dbReference>
<evidence type="ECO:0000313" key="19">
    <source>
        <dbReference type="Proteomes" id="UP000254098"/>
    </source>
</evidence>
<reference evidence="18 19" key="1">
    <citation type="submission" date="2018-06" db="EMBL/GenBank/DDBJ databases">
        <authorList>
            <consortium name="Pathogen Informatics"/>
            <person name="Doyle S."/>
        </authorList>
    </citation>
    <scope>NUCLEOTIDE SEQUENCE [LARGE SCALE GENOMIC DNA]</scope>
    <source>
        <strain evidence="18 19">NCTC1080</strain>
    </source>
</reference>